<evidence type="ECO:0000313" key="2">
    <source>
        <dbReference type="Proteomes" id="UP000248079"/>
    </source>
</evidence>
<dbReference type="RefSeq" id="WP_110358767.1">
    <property type="nucleotide sequence ID" value="NZ_QFLI01000001.1"/>
</dbReference>
<keyword evidence="2" id="KW-1185">Reference proteome</keyword>
<gene>
    <name evidence="1" type="ORF">DF185_00495</name>
</gene>
<dbReference type="Proteomes" id="UP000248079">
    <property type="component" value="Unassembled WGS sequence"/>
</dbReference>
<accession>A0A2V4A1R7</accession>
<proteinExistence type="predicted"/>
<comment type="caution">
    <text evidence="1">The sequence shown here is derived from an EMBL/GenBank/DDBJ whole genome shotgun (WGS) entry which is preliminary data.</text>
</comment>
<dbReference type="OrthoDB" id="880927at2"/>
<reference evidence="1 2" key="1">
    <citation type="submission" date="2018-05" db="EMBL/GenBank/DDBJ databases">
        <title>Marinifilum breve JC075T sp. nov., a marine bacterium isolated from Yongle Blue Hole in the South China Sea.</title>
        <authorList>
            <person name="Fu T."/>
        </authorList>
    </citation>
    <scope>NUCLEOTIDE SEQUENCE [LARGE SCALE GENOMIC DNA]</scope>
    <source>
        <strain evidence="1 2">JC075</strain>
    </source>
</reference>
<dbReference type="EMBL" id="QFLI01000001">
    <property type="protein sequence ID" value="PXY02606.1"/>
    <property type="molecule type" value="Genomic_DNA"/>
</dbReference>
<dbReference type="AlphaFoldDB" id="A0A2V4A1R7"/>
<protein>
    <submittedName>
        <fullName evidence="1">Uncharacterized protein</fullName>
    </submittedName>
</protein>
<name>A0A2V4A1R7_9BACT</name>
<evidence type="ECO:0000313" key="1">
    <source>
        <dbReference type="EMBL" id="PXY02606.1"/>
    </source>
</evidence>
<organism evidence="1 2">
    <name type="scientific">Marinifilum breve</name>
    <dbReference type="NCBI Taxonomy" id="2184082"/>
    <lineage>
        <taxon>Bacteria</taxon>
        <taxon>Pseudomonadati</taxon>
        <taxon>Bacteroidota</taxon>
        <taxon>Bacteroidia</taxon>
        <taxon>Marinilabiliales</taxon>
        <taxon>Marinifilaceae</taxon>
    </lineage>
</organism>
<sequence length="189" mass="21101">MAVFKINPLTKGLSGKLGSDLVFRQSHGRTILSTAPQRTGEDSNAQELHKDKFKKAIQFAKVQMSIPEIKEEYKKSAKEKGMYSAYNLAVADYFHAPEIGKLISKDYHGEVGDEIEIIAFDDFKVEHVEIEIYHNDGSLVEKGLASKNGSDFEWKYAATVANTEFAGDKIVVKAFDYPGNETDKEFVLG</sequence>